<protein>
    <submittedName>
        <fullName evidence="1">Uncharacterized protein</fullName>
    </submittedName>
</protein>
<name>A0ABS1DJH8_9PROT</name>
<gene>
    <name evidence="1" type="ORF">CKO28_19095</name>
</gene>
<accession>A0ABS1DJH8</accession>
<reference evidence="1 2" key="1">
    <citation type="journal article" date="2020" name="Microorganisms">
        <title>Osmotic Adaptation and Compatible Solute Biosynthesis of Phototrophic Bacteria as Revealed from Genome Analyses.</title>
        <authorList>
            <person name="Imhoff J.F."/>
            <person name="Rahn T."/>
            <person name="Kunzel S."/>
            <person name="Keller A."/>
            <person name="Neulinger S.C."/>
        </authorList>
    </citation>
    <scope>NUCLEOTIDE SEQUENCE [LARGE SCALE GENOMIC DNA]</scope>
    <source>
        <strain evidence="1 2">DSM 9895</strain>
    </source>
</reference>
<evidence type="ECO:0000313" key="1">
    <source>
        <dbReference type="EMBL" id="MBK1670146.1"/>
    </source>
</evidence>
<organism evidence="1 2">
    <name type="scientific">Rhodovibrio sodomensis</name>
    <dbReference type="NCBI Taxonomy" id="1088"/>
    <lineage>
        <taxon>Bacteria</taxon>
        <taxon>Pseudomonadati</taxon>
        <taxon>Pseudomonadota</taxon>
        <taxon>Alphaproteobacteria</taxon>
        <taxon>Rhodospirillales</taxon>
        <taxon>Rhodovibrionaceae</taxon>
        <taxon>Rhodovibrio</taxon>
    </lineage>
</organism>
<proteinExistence type="predicted"/>
<comment type="caution">
    <text evidence="1">The sequence shown here is derived from an EMBL/GenBank/DDBJ whole genome shotgun (WGS) entry which is preliminary data.</text>
</comment>
<dbReference type="Proteomes" id="UP001296873">
    <property type="component" value="Unassembled WGS sequence"/>
</dbReference>
<dbReference type="RefSeq" id="WP_200342497.1">
    <property type="nucleotide sequence ID" value="NZ_NRRL01000076.1"/>
</dbReference>
<dbReference type="EMBL" id="NRRL01000076">
    <property type="protein sequence ID" value="MBK1670146.1"/>
    <property type="molecule type" value="Genomic_DNA"/>
</dbReference>
<sequence length="150" mass="17241">MLRDCGFGRSVVRGLRAAWRRDAARRQAVQDQLRENPGRAEGRVADWSLDRIAEYLRRESRRRVGFGPVEACDLTGDERHIMSLLEDLRDGRERRAEMTALWLVKPPRIAGLLDRMRPLADIANRHDMTDAELHRQSARAIVEAHQHGAL</sequence>
<keyword evidence="2" id="KW-1185">Reference proteome</keyword>
<evidence type="ECO:0000313" key="2">
    <source>
        <dbReference type="Proteomes" id="UP001296873"/>
    </source>
</evidence>